<keyword evidence="13" id="KW-1185">Reference proteome</keyword>
<organism evidence="12 13">
    <name type="scientific">Durusdinium trenchii</name>
    <dbReference type="NCBI Taxonomy" id="1381693"/>
    <lineage>
        <taxon>Eukaryota</taxon>
        <taxon>Sar</taxon>
        <taxon>Alveolata</taxon>
        <taxon>Dinophyceae</taxon>
        <taxon>Suessiales</taxon>
        <taxon>Symbiodiniaceae</taxon>
        <taxon>Durusdinium</taxon>
    </lineage>
</organism>
<comment type="caution">
    <text evidence="12">The sequence shown here is derived from an EMBL/GenBank/DDBJ whole genome shotgun (WGS) entry which is preliminary data.</text>
</comment>
<dbReference type="Pfam" id="PF14703">
    <property type="entry name" value="PHM7_cyt"/>
    <property type="match status" value="1"/>
</dbReference>
<feature type="transmembrane region" description="Helical" evidence="7">
    <location>
        <begin position="474"/>
        <end position="497"/>
    </location>
</feature>
<dbReference type="PANTHER" id="PTHR13018">
    <property type="entry name" value="PROBABLE MEMBRANE PROTEIN DUF221-RELATED"/>
    <property type="match status" value="1"/>
</dbReference>
<evidence type="ECO:0000259" key="11">
    <source>
        <dbReference type="Pfam" id="PF14703"/>
    </source>
</evidence>
<feature type="domain" description="CSC1/OSCA1-like cytosolic" evidence="11">
    <location>
        <begin position="255"/>
        <end position="413"/>
    </location>
</feature>
<dbReference type="InterPro" id="IPR032880">
    <property type="entry name" value="CSC1/OSCA1-like_N"/>
</dbReference>
<evidence type="ECO:0000259" key="9">
    <source>
        <dbReference type="Pfam" id="PF02714"/>
    </source>
</evidence>
<proteinExistence type="inferred from homology"/>
<dbReference type="Pfam" id="PF13967">
    <property type="entry name" value="RSN1_TM"/>
    <property type="match status" value="1"/>
</dbReference>
<keyword evidence="4 7" id="KW-0812">Transmembrane</keyword>
<feature type="transmembrane region" description="Helical" evidence="7">
    <location>
        <begin position="433"/>
        <end position="454"/>
    </location>
</feature>
<feature type="domain" description="CSC1/OSCA1-like N-terminal transmembrane" evidence="10">
    <location>
        <begin position="83"/>
        <end position="225"/>
    </location>
</feature>
<evidence type="ECO:0000313" key="13">
    <source>
        <dbReference type="Proteomes" id="UP001642464"/>
    </source>
</evidence>
<dbReference type="InterPro" id="IPR045122">
    <property type="entry name" value="Csc1-like"/>
</dbReference>
<dbReference type="Pfam" id="PF02714">
    <property type="entry name" value="RSN1_7TM"/>
    <property type="match status" value="1"/>
</dbReference>
<feature type="domain" description="CSC1/OSCA1-like 7TM region" evidence="9">
    <location>
        <begin position="461"/>
        <end position="690"/>
    </location>
</feature>
<protein>
    <submittedName>
        <fullName evidence="12">CSC1-like protein At4g02900</fullName>
    </submittedName>
</protein>
<evidence type="ECO:0000256" key="1">
    <source>
        <dbReference type="ARBA" id="ARBA00004141"/>
    </source>
</evidence>
<evidence type="ECO:0000256" key="3">
    <source>
        <dbReference type="ARBA" id="ARBA00022448"/>
    </source>
</evidence>
<dbReference type="Proteomes" id="UP001642464">
    <property type="component" value="Unassembled WGS sequence"/>
</dbReference>
<reference evidence="12 13" key="1">
    <citation type="submission" date="2024-02" db="EMBL/GenBank/DDBJ databases">
        <authorList>
            <person name="Chen Y."/>
            <person name="Shah S."/>
            <person name="Dougan E. K."/>
            <person name="Thang M."/>
            <person name="Chan C."/>
        </authorList>
    </citation>
    <scope>NUCLEOTIDE SEQUENCE [LARGE SCALE GENOMIC DNA]</scope>
</reference>
<keyword evidence="5 7" id="KW-1133">Transmembrane helix</keyword>
<dbReference type="InterPro" id="IPR003864">
    <property type="entry name" value="CSC1/OSCA1-like_7TM"/>
</dbReference>
<feature type="signal peptide" evidence="8">
    <location>
        <begin position="1"/>
        <end position="20"/>
    </location>
</feature>
<dbReference type="PANTHER" id="PTHR13018:SF5">
    <property type="entry name" value="RE44586P"/>
    <property type="match status" value="1"/>
</dbReference>
<evidence type="ECO:0000256" key="4">
    <source>
        <dbReference type="ARBA" id="ARBA00022692"/>
    </source>
</evidence>
<evidence type="ECO:0000256" key="2">
    <source>
        <dbReference type="ARBA" id="ARBA00007779"/>
    </source>
</evidence>
<sequence>MKNDLRLAAVLIALVGAKEACETVDDVSLLQSKNQKFPTLGKMLANSAAFGERAAPTTYPNKTNDQAEEVMGVKGNEMGDEHAFFSGLISNAAMICCAAVGFTFLRRHYPLVYSFNVLEKIIPEKAMPEETLLGWLKLGFQVETDEELVSALGLDSVLMLEFISLSLNILLRIGLVGFVVFCPLHYFFGWGGPDIPALSKMGMGNVVNLHPWLYYLHALYCAYVCYTVKTLVYDAQEKFLARRFKWLKTLPHPRSRTVLVEGIPEEFVSEDKVREFFGLALGNDVVEEVHLLKKTKKLQQLVAYRDHSIDCKKQAEFQFEKTEKRPEHYKVNVGQVPEKVDSIEFYTDEVKKTEEAIADEYHRIQEESKKVGGVNCRNGFVTFKDRKSVELAKELDYHSDAYTWVLTEPPDLEMVRWDELRVSDDVTETAQELVGYACVFGLYAGFVPICLWITNLANSIHMGFLQPMWASLAPTMGLTLFLSFLPTVLLLVIDNCYKLRSSSRAQEMLLRWYFWFQVIFVLLVTAVGNDFWDFVKDVAQNPLNTPHLLADQLPKATHFYMNWIVVQWSTHFINLTRYINLSKYLGFSTVYTEEEAKKKAEPEDQDYYGFGARGARWCINLLVGIVFGTLNPAIPLLAAVNFVVCRAVYGYLIVAAETRKPDLGGNFWVMNMRHVLIGTMLYCILMTGVFLDRAPTVVPAAVSVTCLIWIIQSYNHFQQHFRWEALPFVEMMYKDKDMIAAAAEEAEESFEQPEIRHARTIAANLNSD</sequence>
<evidence type="ECO:0000256" key="7">
    <source>
        <dbReference type="SAM" id="Phobius"/>
    </source>
</evidence>
<dbReference type="EMBL" id="CAXAMM010000647">
    <property type="protein sequence ID" value="CAK8988310.1"/>
    <property type="molecule type" value="Genomic_DNA"/>
</dbReference>
<evidence type="ECO:0000256" key="8">
    <source>
        <dbReference type="SAM" id="SignalP"/>
    </source>
</evidence>
<evidence type="ECO:0000256" key="5">
    <source>
        <dbReference type="ARBA" id="ARBA00022989"/>
    </source>
</evidence>
<comment type="subcellular location">
    <subcellularLocation>
        <location evidence="1">Membrane</location>
        <topology evidence="1">Multi-pass membrane protein</topology>
    </subcellularLocation>
</comment>
<accession>A0ABP0HHJ3</accession>
<name>A0ABP0HHJ3_9DINO</name>
<gene>
    <name evidence="12" type="ORF">SCF082_LOCUS1338</name>
</gene>
<feature type="transmembrane region" description="Helical" evidence="7">
    <location>
        <begin position="509"/>
        <end position="528"/>
    </location>
</feature>
<evidence type="ECO:0000313" key="12">
    <source>
        <dbReference type="EMBL" id="CAK8988310.1"/>
    </source>
</evidence>
<feature type="transmembrane region" description="Helical" evidence="7">
    <location>
        <begin position="169"/>
        <end position="192"/>
    </location>
</feature>
<evidence type="ECO:0000256" key="6">
    <source>
        <dbReference type="ARBA" id="ARBA00023136"/>
    </source>
</evidence>
<keyword evidence="8" id="KW-0732">Signal</keyword>
<evidence type="ECO:0000259" key="10">
    <source>
        <dbReference type="Pfam" id="PF13967"/>
    </source>
</evidence>
<keyword evidence="3" id="KW-0813">Transport</keyword>
<comment type="similarity">
    <text evidence="2">Belongs to the CSC1 (TC 1.A.17) family.</text>
</comment>
<feature type="transmembrane region" description="Helical" evidence="7">
    <location>
        <begin position="212"/>
        <end position="233"/>
    </location>
</feature>
<keyword evidence="6 7" id="KW-0472">Membrane</keyword>
<feature type="chain" id="PRO_5046570057" evidence="8">
    <location>
        <begin position="21"/>
        <end position="768"/>
    </location>
</feature>
<feature type="transmembrane region" description="Helical" evidence="7">
    <location>
        <begin position="675"/>
        <end position="691"/>
    </location>
</feature>
<feature type="transmembrane region" description="Helical" evidence="7">
    <location>
        <begin position="83"/>
        <end position="105"/>
    </location>
</feature>
<dbReference type="InterPro" id="IPR027815">
    <property type="entry name" value="CSC1/OSCA1-like_cyt"/>
</dbReference>